<dbReference type="VEuPathDB" id="VectorBase:GBRI000663"/>
<dbReference type="EnsemblMetazoa" id="GBRI000663-RA">
    <property type="protein sequence ID" value="GBRI000663-PA"/>
    <property type="gene ID" value="GBRI000663"/>
</dbReference>
<reference evidence="3" key="1">
    <citation type="submission" date="2014-03" db="EMBL/GenBank/DDBJ databases">
        <authorList>
            <person name="Aksoy S."/>
            <person name="Warren W."/>
            <person name="Wilson R.K."/>
        </authorList>
    </citation>
    <scope>NUCLEOTIDE SEQUENCE [LARGE SCALE GENOMIC DNA]</scope>
    <source>
        <strain evidence="3">IAEA</strain>
    </source>
</reference>
<keyword evidence="3" id="KW-1185">Reference proteome</keyword>
<keyword evidence="1" id="KW-1133">Transmembrane helix</keyword>
<name>A0A1A9VZN9_9MUSC</name>
<accession>A0A1A9VZN9</accession>
<dbReference type="AlphaFoldDB" id="A0A1A9VZN9"/>
<evidence type="ECO:0000313" key="3">
    <source>
        <dbReference type="Proteomes" id="UP000091820"/>
    </source>
</evidence>
<reference evidence="2" key="2">
    <citation type="submission" date="2020-05" db="UniProtKB">
        <authorList>
            <consortium name="EnsemblMetazoa"/>
        </authorList>
    </citation>
    <scope>IDENTIFICATION</scope>
    <source>
        <strain evidence="2">IAEA</strain>
    </source>
</reference>
<keyword evidence="1" id="KW-0472">Membrane</keyword>
<keyword evidence="1" id="KW-0812">Transmembrane</keyword>
<sequence length="103" mass="11731">MNSRQKAILLLLSSSWGKTEVRQGGPNLKRDTLMITLDVIFEKSTPTPMFNGHTTCIHKPSLKYFKLLMDKGFLHRNIIINLYHAIYLATAVYISLSALNPRL</sequence>
<evidence type="ECO:0000313" key="2">
    <source>
        <dbReference type="EnsemblMetazoa" id="GBRI000663-PA"/>
    </source>
</evidence>
<feature type="transmembrane region" description="Helical" evidence="1">
    <location>
        <begin position="78"/>
        <end position="99"/>
    </location>
</feature>
<evidence type="ECO:0000256" key="1">
    <source>
        <dbReference type="SAM" id="Phobius"/>
    </source>
</evidence>
<proteinExistence type="predicted"/>
<dbReference type="Proteomes" id="UP000091820">
    <property type="component" value="Unassembled WGS sequence"/>
</dbReference>
<protein>
    <submittedName>
        <fullName evidence="2">Uncharacterized protein</fullName>
    </submittedName>
</protein>
<organism evidence="2 3">
    <name type="scientific">Glossina brevipalpis</name>
    <dbReference type="NCBI Taxonomy" id="37001"/>
    <lineage>
        <taxon>Eukaryota</taxon>
        <taxon>Metazoa</taxon>
        <taxon>Ecdysozoa</taxon>
        <taxon>Arthropoda</taxon>
        <taxon>Hexapoda</taxon>
        <taxon>Insecta</taxon>
        <taxon>Pterygota</taxon>
        <taxon>Neoptera</taxon>
        <taxon>Endopterygota</taxon>
        <taxon>Diptera</taxon>
        <taxon>Brachycera</taxon>
        <taxon>Muscomorpha</taxon>
        <taxon>Hippoboscoidea</taxon>
        <taxon>Glossinidae</taxon>
        <taxon>Glossina</taxon>
    </lineage>
</organism>